<dbReference type="OrthoDB" id="5946976at2759"/>
<dbReference type="InterPro" id="IPR012338">
    <property type="entry name" value="Beta-lactam/transpept-like"/>
</dbReference>
<dbReference type="SUPFAM" id="SSF56601">
    <property type="entry name" value="beta-lactamase/transpeptidase-like"/>
    <property type="match status" value="1"/>
</dbReference>
<dbReference type="InterPro" id="IPR052907">
    <property type="entry name" value="Beta-lactamase/esterase"/>
</dbReference>
<evidence type="ECO:0000313" key="3">
    <source>
        <dbReference type="EMBL" id="CAG8467373.1"/>
    </source>
</evidence>
<feature type="domain" description="Beta-lactamase-related" evidence="2">
    <location>
        <begin position="79"/>
        <end position="438"/>
    </location>
</feature>
<evidence type="ECO:0000256" key="1">
    <source>
        <dbReference type="SAM" id="Phobius"/>
    </source>
</evidence>
<protein>
    <submittedName>
        <fullName evidence="3">10714_t:CDS:1</fullName>
    </submittedName>
</protein>
<gene>
    <name evidence="3" type="ORF">CPELLU_LOCUS907</name>
</gene>
<dbReference type="Pfam" id="PF00144">
    <property type="entry name" value="Beta-lactamase"/>
    <property type="match status" value="1"/>
</dbReference>
<dbReference type="Gene3D" id="3.40.710.10">
    <property type="entry name" value="DD-peptidase/beta-lactamase superfamily"/>
    <property type="match status" value="1"/>
</dbReference>
<reference evidence="3" key="1">
    <citation type="submission" date="2021-06" db="EMBL/GenBank/DDBJ databases">
        <authorList>
            <person name="Kallberg Y."/>
            <person name="Tangrot J."/>
            <person name="Rosling A."/>
        </authorList>
    </citation>
    <scope>NUCLEOTIDE SEQUENCE</scope>
    <source>
        <strain evidence="3">FL966</strain>
    </source>
</reference>
<dbReference type="PANTHER" id="PTHR43319:SF3">
    <property type="entry name" value="BETA-LACTAMASE-RELATED DOMAIN-CONTAINING PROTEIN"/>
    <property type="match status" value="1"/>
</dbReference>
<accession>A0A9N8W125</accession>
<dbReference type="Proteomes" id="UP000789759">
    <property type="component" value="Unassembled WGS sequence"/>
</dbReference>
<sequence length="470" mass="52906">MSKKSISDKKEVKAHPSTRSKFFPISVVILIISIVIYILLSVGHFTSLQCRLLRIGCLNTKVQGYVAPEFIDVEKTFIKNFENGYEVGANVAAYYNGKLVVDLHGGYADLETMREYDNNTLQFVFSSTKVMSSIVIAYLVDRGILDYNEKISTYWPEFAQGNKENVTLLDLVNHRAGVNYLDNMSDSDFEDLDKLAKVLAAQPHSFDGVPNRAYHAVTRGWYLNEVVRRVDPKHRTIGKIVSEEILTQYDLEFYISLPPSHISRVAKFYKPKSWNIKRVFNMLEALWNKKMSTSDVWELITDKRKMSKIFAIPGISDLADAIKLESITKEHPSVNGITNAKSIAKMGAMIVNNGQPLNTDSSKPFLSKSTVDFISTKLPVAFDHVILANFTPAAGGFAYFRLPEIEDVEFLGWGGYGGSLFLWNRELGISFGYVMNGLWAPVHGEIADKRGWSLLIDVVNAVKKLKKMQA</sequence>
<dbReference type="PANTHER" id="PTHR43319">
    <property type="entry name" value="BETA-LACTAMASE-RELATED"/>
    <property type="match status" value="1"/>
</dbReference>
<evidence type="ECO:0000259" key="2">
    <source>
        <dbReference type="Pfam" id="PF00144"/>
    </source>
</evidence>
<dbReference type="InterPro" id="IPR001466">
    <property type="entry name" value="Beta-lactam-related"/>
</dbReference>
<evidence type="ECO:0000313" key="4">
    <source>
        <dbReference type="Proteomes" id="UP000789759"/>
    </source>
</evidence>
<keyword evidence="1" id="KW-0472">Membrane</keyword>
<keyword evidence="4" id="KW-1185">Reference proteome</keyword>
<keyword evidence="1" id="KW-1133">Transmembrane helix</keyword>
<comment type="caution">
    <text evidence="3">The sequence shown here is derived from an EMBL/GenBank/DDBJ whole genome shotgun (WGS) entry which is preliminary data.</text>
</comment>
<organism evidence="3 4">
    <name type="scientific">Cetraspora pellucida</name>
    <dbReference type="NCBI Taxonomy" id="1433469"/>
    <lineage>
        <taxon>Eukaryota</taxon>
        <taxon>Fungi</taxon>
        <taxon>Fungi incertae sedis</taxon>
        <taxon>Mucoromycota</taxon>
        <taxon>Glomeromycotina</taxon>
        <taxon>Glomeromycetes</taxon>
        <taxon>Diversisporales</taxon>
        <taxon>Gigasporaceae</taxon>
        <taxon>Cetraspora</taxon>
    </lineage>
</organism>
<dbReference type="AlphaFoldDB" id="A0A9N8W125"/>
<proteinExistence type="predicted"/>
<feature type="transmembrane region" description="Helical" evidence="1">
    <location>
        <begin position="21"/>
        <end position="40"/>
    </location>
</feature>
<keyword evidence="1" id="KW-0812">Transmembrane</keyword>
<name>A0A9N8W125_9GLOM</name>
<dbReference type="EMBL" id="CAJVQA010000303">
    <property type="protein sequence ID" value="CAG8467373.1"/>
    <property type="molecule type" value="Genomic_DNA"/>
</dbReference>